<sequence>MNPYLSSSNQDLMLLAKQLREKYLAAQPFPSIHIPNFFNEAYLTEVLAEFPDLAKNNSIRYHDPLQKKFAGNGEELFGPKTKALMHYLNSEPFLQFINAITGIEEQLHGDAYFSGAGLHEIKPGGLLKVHADFNKHPVTNLDRRVNFIIYLNKDWKEEYGGHFELWDRDMNSCVNKFTPHFNSIAMFSTTSVSYHGHPNELTCPADRSRKSLALYYYSNGRPAEEHVVIPEGHNSIFVKRQGSNEDSKDWENFDKNSRKKSLARRVYHKFFKR</sequence>
<dbReference type="Proteomes" id="UP000236731">
    <property type="component" value="Unassembled WGS sequence"/>
</dbReference>
<name>A0A1H6A088_9SPHI</name>
<gene>
    <name evidence="2" type="ORF">SAMN05421877_107243</name>
</gene>
<keyword evidence="3" id="KW-1185">Reference proteome</keyword>
<organism evidence="2 3">
    <name type="scientific">Sphingobacterium lactis</name>
    <dbReference type="NCBI Taxonomy" id="797291"/>
    <lineage>
        <taxon>Bacteria</taxon>
        <taxon>Pseudomonadati</taxon>
        <taxon>Bacteroidota</taxon>
        <taxon>Sphingobacteriia</taxon>
        <taxon>Sphingobacteriales</taxon>
        <taxon>Sphingobacteriaceae</taxon>
        <taxon>Sphingobacterium</taxon>
    </lineage>
</organism>
<dbReference type="SUPFAM" id="SSF51197">
    <property type="entry name" value="Clavaminate synthase-like"/>
    <property type="match status" value="1"/>
</dbReference>
<dbReference type="EMBL" id="FNUT01000007">
    <property type="protein sequence ID" value="SEG41357.1"/>
    <property type="molecule type" value="Genomic_DNA"/>
</dbReference>
<evidence type="ECO:0000313" key="3">
    <source>
        <dbReference type="Proteomes" id="UP000236731"/>
    </source>
</evidence>
<dbReference type="InterPro" id="IPR051842">
    <property type="entry name" value="uS12_prolyl_hydroxylase"/>
</dbReference>
<dbReference type="Gene3D" id="2.60.120.620">
    <property type="entry name" value="q2cbj1_9rhob like domain"/>
    <property type="match status" value="1"/>
</dbReference>
<evidence type="ECO:0000313" key="2">
    <source>
        <dbReference type="EMBL" id="SEG41357.1"/>
    </source>
</evidence>
<accession>A0A1H6A088</accession>
<dbReference type="PANTHER" id="PTHR12117">
    <property type="entry name" value="HISTONE ACETYLTRANSFERASE COMPLEX"/>
    <property type="match status" value="1"/>
</dbReference>
<dbReference type="AlphaFoldDB" id="A0A1H6A088"/>
<protein>
    <submittedName>
        <fullName evidence="2">2OG-Fe(II) oxygenase superfamily protein</fullName>
    </submittedName>
</protein>
<evidence type="ECO:0000259" key="1">
    <source>
        <dbReference type="Pfam" id="PF13640"/>
    </source>
</evidence>
<proteinExistence type="predicted"/>
<dbReference type="RefSeq" id="WP_200818801.1">
    <property type="nucleotide sequence ID" value="NZ_CP049246.1"/>
</dbReference>
<dbReference type="PANTHER" id="PTHR12117:SF0">
    <property type="entry name" value="PROLYL 3-HYDROXYLASE OGFOD1"/>
    <property type="match status" value="1"/>
</dbReference>
<dbReference type="InterPro" id="IPR044862">
    <property type="entry name" value="Pro_4_hyd_alph_FE2OG_OXY"/>
</dbReference>
<reference evidence="3" key="1">
    <citation type="submission" date="2016-10" db="EMBL/GenBank/DDBJ databases">
        <authorList>
            <person name="Varghese N."/>
            <person name="Submissions S."/>
        </authorList>
    </citation>
    <scope>NUCLEOTIDE SEQUENCE [LARGE SCALE GENOMIC DNA]</scope>
    <source>
        <strain evidence="3">DSM 22361</strain>
    </source>
</reference>
<dbReference type="Pfam" id="PF13640">
    <property type="entry name" value="2OG-FeII_Oxy_3"/>
    <property type="match status" value="1"/>
</dbReference>
<feature type="domain" description="Prolyl 4-hydroxylase alpha subunit Fe(2+) 2OG dioxygenase" evidence="1">
    <location>
        <begin position="118"/>
        <end position="217"/>
    </location>
</feature>